<dbReference type="InterPro" id="IPR045351">
    <property type="entry name" value="DUF6531"/>
</dbReference>
<comment type="caution">
    <text evidence="7">The sequence shown here is derived from an EMBL/GenBank/DDBJ whole genome shotgun (WGS) entry which is preliminary data.</text>
</comment>
<feature type="chain" id="PRO_5037597600" evidence="4">
    <location>
        <begin position="32"/>
        <end position="2989"/>
    </location>
</feature>
<dbReference type="Pfam" id="PF05593">
    <property type="entry name" value="RHS_repeat"/>
    <property type="match status" value="3"/>
</dbReference>
<dbReference type="PANTHER" id="PTHR32305:SF15">
    <property type="entry name" value="PROTEIN RHSA-RELATED"/>
    <property type="match status" value="1"/>
</dbReference>
<dbReference type="Pfam" id="PF25023">
    <property type="entry name" value="TEN_YD-shell"/>
    <property type="match status" value="2"/>
</dbReference>
<dbReference type="NCBIfam" id="TIGR03696">
    <property type="entry name" value="Rhs_assc_core"/>
    <property type="match status" value="1"/>
</dbReference>
<keyword evidence="8" id="KW-1185">Reference proteome</keyword>
<dbReference type="Gene3D" id="2.180.10.10">
    <property type="entry name" value="RHS repeat-associated core"/>
    <property type="match status" value="3"/>
</dbReference>
<feature type="region of interest" description="Disordered" evidence="3">
    <location>
        <begin position="2766"/>
        <end position="2795"/>
    </location>
</feature>
<evidence type="ECO:0000259" key="6">
    <source>
        <dbReference type="Pfam" id="PF25023"/>
    </source>
</evidence>
<protein>
    <submittedName>
        <fullName evidence="7">DNRLRE domain-containing protein</fullName>
    </submittedName>
</protein>
<dbReference type="RefSeq" id="WP_249284478.1">
    <property type="nucleotide sequence ID" value="NZ_JACRSO010000001.1"/>
</dbReference>
<dbReference type="NCBIfam" id="NF033679">
    <property type="entry name" value="DNRLRE_dom"/>
    <property type="match status" value="1"/>
</dbReference>
<accession>A0A926CYV4</accession>
<dbReference type="PANTHER" id="PTHR32305">
    <property type="match status" value="1"/>
</dbReference>
<gene>
    <name evidence="7" type="ORF">H8699_03365</name>
</gene>
<dbReference type="InterPro" id="IPR056823">
    <property type="entry name" value="TEN-like_YD-shell"/>
</dbReference>
<evidence type="ECO:0000256" key="2">
    <source>
        <dbReference type="SAM" id="Coils"/>
    </source>
</evidence>
<keyword evidence="2" id="KW-0175">Coiled coil</keyword>
<sequence>MSANGKRRFIAFALSFVMSFTFLQSGISALAEGIQDANMPPAEEAQEPSVELVEEREPGVAVYQNADGTKTARWYGEVIHYQDEEGDWQKIDNTIQEVPKARTFSANSQEAGMRYENKANSIKVYMGESVEDQLGVTVSEDNGPSISFGILTQEGIAQAKAEQKLLKPLEKEQALRQEAEQAAKVELQQEHIQKLEAQAHEQALAVPSTSSEVLQNDTSGLNAATSSAEPEPQITLEQQADAQAQLDALQPSGAQVEAKLETLEQEKLQRQGRELMPQLVEEYIENEELPPNEHSLVVEEPQTEAQAAQETEPEIGSILYQNAGQDEVDLRIIPVGNGVKEELIFNSKPSTFRYAFALTLPGLKPVMDEYGQINLYDEDVDLEQNPDAKYRAYIPASFMYDANEEPFYSDQIVTTLERIGNTDQYILYLVLDEEYFENVHLRYPVTVDPSVEWSIETPFGTKEVYSQSDTNVVGHLCVGQNTNGTKYRTLIWITDDYLADFQNYYYLLLDANFLAYQDYTGSTSPTHDIHRVTENWYFAGETAWNDLHYDPTVYDSKYIYPNQARWYSYSIFALFAGWANQDYPNYGFVIKSRQENYQWYKRYCSLHYSDPNFRPYMELKYIGENVAPTITTHSGGRNSGTGWLDISWPVKDDSLNYLVGFWTGNQYEFIDVKNENSFSTRTEGVWPTASQGPHIRTDGSGTDLPNSPLSLYHANNPGYDYQHYRVIYYPYNPAYGAVQSIDANWSTWVYIEDCTPPEAVGGVTAALEESDGLIHLRFNATQDGPDPHSSWNDVATGIKEYTISYNKQNAAGVDENQTYTVAATGEAQYEVTFSPQDFPMGQQSVTFSVSAVDNSDLANFSDPTYSSAVELPDRSIPNAPGQFSVANVPESGIMNENPEMSWGQITDPKGDDNRKGLEYKITGPNNYDSGYRTITLNDCLNKESGATLWTNSAYADFSGLPEGTYTIHLRAVNQSDRPGTDATVQVNWDATAPRYTLTTTLAWKVLSGFVPIYGTIEDPNFEYYRWYYQKGINGEPNPRIMFHESSTLPAAGEPLCTLDSTQLENNSYYRIALEIVDKAGNKKTGGAWYAYVGQEGISTPPKLQITQAPDPDLTVTEPEISFQYKQVIDDSNLQPASLYLGGKKVATESTVGEGFDIDAITENLAEGGDYSYFVRAQGSNGEDKYTVSSYLSPNNVQGFTADSDIDAASTNVQVTAQGAKQASDGPSVLYGPELPANNVSKIKLIPTLADASLAAQVSYEASFDGGETWQPIAANQEYLVQDELGQSVQIRATFNSAGVAIKSWNVQITSLNLNDSFIVQLVTQAQRPTAMSMVNYSIWLRWDGILGDDETYSIYRGTTPDFEPDLVNHSNRVISGLTQNYTYDIDVTKDQTHYYYVVAERTFGERTRIGLPSDQTYATVVPEGELEKALGLNGTSSYSSIDLGQGTAYVNVASGNLVYQVTDFSKAEHMLSMPMSRTFNSQARAETALGRGWDFSFNTSLLRLYDDDLNEIGLILKDGDGSVHKILKDPDSGAFIPPADDYMEVSISEQGGYSITRKNNITYTFQPNTLQLDSYREPNGVALFMNYDSRGRLISVEHIMSEGEITFLYNGTDKMVGAYNHFNLDESLEVQYDYGEYGWVEEAYTYRDGGEKIYERYSYYEYSWPGNEEHDPTVTGGFVLYTPTNGASGTAERLQDVRIQDSKVQMVIDSDFTTYWFTYASQGQGDALTNTTTLQQLVNDGSGGDGPVPFSTSTFVTNAQGLLTSFTDAKGNTTTIGGYAPCMKPTSISYYQDAAHTKLLTTSMTYDAKGNMLSSTDPQGAVTSYTYHEKWNLPLTMTTQKDASTTLTTTYTYDNYGNLLTTTDPMGKVTSNTYDNDGLLTRTTGWNDSEVRYVYDAHGRLTEQWNKVGAAGDAIQNAIAYQGGLYDKQVYTYDERDNLATVTDALGNTIYYTYNNLGNKTAATYPNGYKETWQYNRNGLLTQAAHNNSANPGGQTVATQYTYDDLNRITQTQFADGTQEGTSYGYETVGGALCFVVTATDANGVSSRTVSNNLGQTVETVSGGLSVQYAYDAAGNMTQVTNPGNRVQQAQYDLMNRVVKTSIPDTSLGTIESTATYDYLGNKLTETDALGNTTRYTYDAYSRPLTVTQTVDGVDQTTSYTYDEIVSTGITKNTVTDAEGMVSETHYNRPGWVVKTQNMGKGTTPLPAQVTHYNVLGQALTLKVNDELRVTNTYDPVTGLLTKKQYSEQYYTDYTYDLEGRQQTMTDHWPDQPQAVTSYTYDIMGQVTQSHQDGNNINYTYDNVGTITKVDYTIVGASRSVEYNYDSRYNLTSIVQDGKTVAEYSYDESNNDLLSIDEYLQFDTQADKAGLKLQQTFDYEDKLGLMLSNTIKEGTAQRESYAYTYNKLGFVTQETVSGSYPDKTNSVTKTHTYDEIGRLTQTLSDNNGTEKTQSYTYDKVGNRLSMVDGEDEYRYTYNDYNQMTQSEKKQDGTFYLDKEYTYDTYGNQTQKKVYKTEDGVNTLESTLEYTYDQANQLSTTREVFTDESKDEVTTGNLYNGNGQRIRLTWNGSLYQKYYYMGTALFFTTDANNLRDSENILNPGGKIVASRRQDSSDANKYYFYHTDIRGSVTNIVGMKENAIYLAQGYNYDNFGKEEALKSESSFKNDVTFTGAVSDSMTGLFYMNARHYDPDTGRFLQQDTYKGSAAVPWTQHLYAYTGNNPVNMVDPTGHSATMYDQYPDSSYSGIYVPTVTKDNPYGDPRMAGRAPKSSMHDQYADAKNAGRSRPKSVNDASNQYVEPGMGGAYVAPIRNPLETPLPYDPPALEFASEGIKIPKWVSDAEMIFAGVVGLGTIAYFGAPVIAAGVGKLATGASSTIAATKVTLTTGAGFETFNQLKTALGSAGSGRQWHHIVEQCQIAKSGFDAKIIHNVYNIVSLTEADHRLISNYYSSKVAWTGGQTVRDWLTGQDFQTQYNKGIEIMKLLGIID</sequence>
<feature type="domain" description="Teneurin-like YD-shell" evidence="6">
    <location>
        <begin position="2381"/>
        <end position="2724"/>
    </location>
</feature>
<feature type="coiled-coil region" evidence="2">
    <location>
        <begin position="169"/>
        <end position="198"/>
    </location>
</feature>
<evidence type="ECO:0000259" key="5">
    <source>
        <dbReference type="Pfam" id="PF20148"/>
    </source>
</evidence>
<feature type="domain" description="Teneurin-like YD-shell" evidence="6">
    <location>
        <begin position="1802"/>
        <end position="1908"/>
    </location>
</feature>
<reference evidence="7" key="1">
    <citation type="submission" date="2020-08" db="EMBL/GenBank/DDBJ databases">
        <title>Genome public.</title>
        <authorList>
            <person name="Liu C."/>
            <person name="Sun Q."/>
        </authorList>
    </citation>
    <scope>NUCLEOTIDE SEQUENCE</scope>
    <source>
        <strain evidence="7">NSJ-44</strain>
    </source>
</reference>
<dbReference type="Pfam" id="PF20148">
    <property type="entry name" value="DUF6531"/>
    <property type="match status" value="1"/>
</dbReference>
<dbReference type="InterPro" id="IPR006530">
    <property type="entry name" value="YD"/>
</dbReference>
<evidence type="ECO:0000256" key="4">
    <source>
        <dbReference type="SAM" id="SignalP"/>
    </source>
</evidence>
<organism evidence="7 8">
    <name type="scientific">Luoshenia tenuis</name>
    <dbReference type="NCBI Taxonomy" id="2763654"/>
    <lineage>
        <taxon>Bacteria</taxon>
        <taxon>Bacillati</taxon>
        <taxon>Bacillota</taxon>
        <taxon>Clostridia</taxon>
        <taxon>Christensenellales</taxon>
        <taxon>Christensenellaceae</taxon>
        <taxon>Luoshenia</taxon>
    </lineage>
</organism>
<feature type="domain" description="DUF6531" evidence="5">
    <location>
        <begin position="1450"/>
        <end position="1523"/>
    </location>
</feature>
<evidence type="ECO:0000313" key="8">
    <source>
        <dbReference type="Proteomes" id="UP000654279"/>
    </source>
</evidence>
<feature type="signal peptide" evidence="4">
    <location>
        <begin position="1"/>
        <end position="31"/>
    </location>
</feature>
<dbReference type="InterPro" id="IPR031325">
    <property type="entry name" value="RHS_repeat"/>
</dbReference>
<dbReference type="NCBIfam" id="TIGR01643">
    <property type="entry name" value="YD_repeat_2x"/>
    <property type="match status" value="3"/>
</dbReference>
<name>A0A926CYV4_9FIRM</name>
<dbReference type="Proteomes" id="UP000654279">
    <property type="component" value="Unassembled WGS sequence"/>
</dbReference>
<evidence type="ECO:0000256" key="3">
    <source>
        <dbReference type="SAM" id="MobiDB-lite"/>
    </source>
</evidence>
<keyword evidence="1" id="KW-0677">Repeat</keyword>
<keyword evidence="4" id="KW-0732">Signal</keyword>
<dbReference type="InterPro" id="IPR050708">
    <property type="entry name" value="T6SS_VgrG/RHS"/>
</dbReference>
<evidence type="ECO:0000256" key="1">
    <source>
        <dbReference type="ARBA" id="ARBA00022737"/>
    </source>
</evidence>
<dbReference type="EMBL" id="JACRSO010000001">
    <property type="protein sequence ID" value="MBC8528474.1"/>
    <property type="molecule type" value="Genomic_DNA"/>
</dbReference>
<evidence type="ECO:0000313" key="7">
    <source>
        <dbReference type="EMBL" id="MBC8528474.1"/>
    </source>
</evidence>
<proteinExistence type="predicted"/>
<dbReference type="InterPro" id="IPR022385">
    <property type="entry name" value="Rhs_assc_core"/>
</dbReference>